<reference evidence="7" key="2">
    <citation type="submission" date="2021-02" db="UniProtKB">
        <authorList>
            <consortium name="EnsemblMetazoa"/>
        </authorList>
    </citation>
    <scope>IDENTIFICATION</scope>
    <source>
        <strain evidence="7">JHB</strain>
    </source>
</reference>
<dbReference type="InterPro" id="IPR036179">
    <property type="entry name" value="Ig-like_dom_sf"/>
</dbReference>
<gene>
    <name evidence="7" type="primary">6051482</name>
    <name evidence="6" type="ORF">CpipJ_CPIJ017720</name>
</gene>
<sequence length="105" mass="11761">MNLIITFSQPTPKKNDNNPHDDPPAGNKHNLTSDSNNNPIKPVGWVKADTKAIQAIHENVITHNPRVSVSHADQNTWNLHIKQVTEDDRGGYMCQLNTDPMKSQN</sequence>
<feature type="compositionally biased region" description="Polar residues" evidence="4">
    <location>
        <begin position="29"/>
        <end position="39"/>
    </location>
</feature>
<keyword evidence="8" id="KW-1185">Reference proteome</keyword>
<dbReference type="InterPro" id="IPR007110">
    <property type="entry name" value="Ig-like_dom"/>
</dbReference>
<reference evidence="6" key="1">
    <citation type="submission" date="2007-03" db="EMBL/GenBank/DDBJ databases">
        <title>Annotation of Culex pipiens quinquefasciatus.</title>
        <authorList>
            <consortium name="The Broad Institute Genome Sequencing Platform"/>
            <person name="Atkinson P.W."/>
            <person name="Hemingway J."/>
            <person name="Christensen B.M."/>
            <person name="Higgs S."/>
            <person name="Kodira C."/>
            <person name="Hannick L."/>
            <person name="Megy K."/>
            <person name="O'Leary S."/>
            <person name="Pearson M."/>
            <person name="Haas B.J."/>
            <person name="Mauceli E."/>
            <person name="Wortman J.R."/>
            <person name="Lee N.H."/>
            <person name="Guigo R."/>
            <person name="Stanke M."/>
            <person name="Alvarado L."/>
            <person name="Amedeo P."/>
            <person name="Antoine C.H."/>
            <person name="Arensburger P."/>
            <person name="Bidwell S.L."/>
            <person name="Crawford M."/>
            <person name="Camaro F."/>
            <person name="Devon K."/>
            <person name="Engels R."/>
            <person name="Hammond M."/>
            <person name="Howarth C."/>
            <person name="Koehrsen M."/>
            <person name="Lawson D."/>
            <person name="Montgomery P."/>
            <person name="Nene V."/>
            <person name="Nusbaum C."/>
            <person name="Puiu D."/>
            <person name="Romero-Severson J."/>
            <person name="Severson D.W."/>
            <person name="Shumway M."/>
            <person name="Sisk P."/>
            <person name="Stolte C."/>
            <person name="Zeng Q."/>
            <person name="Eisenstadt E."/>
            <person name="Fraser-Liggett C."/>
            <person name="Strausberg R."/>
            <person name="Galagan J."/>
            <person name="Birren B."/>
            <person name="Collins F.H."/>
        </authorList>
    </citation>
    <scope>NUCLEOTIDE SEQUENCE [LARGE SCALE GENOMIC DNA]</scope>
    <source>
        <strain evidence="6">JHB</strain>
    </source>
</reference>
<dbReference type="SUPFAM" id="SSF48726">
    <property type="entry name" value="Immunoglobulin"/>
    <property type="match status" value="1"/>
</dbReference>
<organism>
    <name type="scientific">Culex quinquefasciatus</name>
    <name type="common">Southern house mosquito</name>
    <name type="synonym">Culex pungens</name>
    <dbReference type="NCBI Taxonomy" id="7176"/>
    <lineage>
        <taxon>Eukaryota</taxon>
        <taxon>Metazoa</taxon>
        <taxon>Ecdysozoa</taxon>
        <taxon>Arthropoda</taxon>
        <taxon>Hexapoda</taxon>
        <taxon>Insecta</taxon>
        <taxon>Pterygota</taxon>
        <taxon>Neoptera</taxon>
        <taxon>Endopterygota</taxon>
        <taxon>Diptera</taxon>
        <taxon>Nematocera</taxon>
        <taxon>Culicoidea</taxon>
        <taxon>Culicidae</taxon>
        <taxon>Culicinae</taxon>
        <taxon>Culicini</taxon>
        <taxon>Culex</taxon>
        <taxon>Culex</taxon>
    </lineage>
</organism>
<dbReference type="Gene3D" id="2.60.40.10">
    <property type="entry name" value="Immunoglobulins"/>
    <property type="match status" value="1"/>
</dbReference>
<dbReference type="EnsemblMetazoa" id="CPIJ017720-RA">
    <property type="protein sequence ID" value="CPIJ017720-PA"/>
    <property type="gene ID" value="CPIJ017720"/>
</dbReference>
<evidence type="ECO:0000256" key="3">
    <source>
        <dbReference type="ARBA" id="ARBA00023319"/>
    </source>
</evidence>
<dbReference type="KEGG" id="cqu:CpipJ_CPIJ017720"/>
<dbReference type="PROSITE" id="PS50835">
    <property type="entry name" value="IG_LIKE"/>
    <property type="match status" value="1"/>
</dbReference>
<feature type="region of interest" description="Disordered" evidence="4">
    <location>
        <begin position="1"/>
        <end position="43"/>
    </location>
</feature>
<evidence type="ECO:0000259" key="5">
    <source>
        <dbReference type="PROSITE" id="PS50835"/>
    </source>
</evidence>
<dbReference type="InterPro" id="IPR013783">
    <property type="entry name" value="Ig-like_fold"/>
</dbReference>
<dbReference type="GO" id="GO:0043005">
    <property type="term" value="C:neuron projection"/>
    <property type="evidence" value="ECO:0007669"/>
    <property type="project" value="TreeGrafter"/>
</dbReference>
<dbReference type="eggNOG" id="KOG3510">
    <property type="taxonomic scope" value="Eukaryota"/>
</dbReference>
<protein>
    <recommendedName>
        <fullName evidence="5">Ig-like domain-containing protein</fullName>
    </recommendedName>
</protein>
<dbReference type="PANTHER" id="PTHR12231">
    <property type="entry name" value="CTX-RELATED TYPE I TRANSMEMBRANE PROTEIN"/>
    <property type="match status" value="1"/>
</dbReference>
<dbReference type="EMBL" id="DS232802">
    <property type="protein sequence ID" value="EDS45879.1"/>
    <property type="molecule type" value="Genomic_DNA"/>
</dbReference>
<name>B0XE46_CULQU</name>
<dbReference type="PANTHER" id="PTHR12231:SF255">
    <property type="entry name" value="DPR-INTERACTING PROTEIN ALPHA, ISOFORM A"/>
    <property type="match status" value="1"/>
</dbReference>
<dbReference type="VEuPathDB" id="VectorBase:CPIJ017720"/>
<accession>B0XE46</accession>
<dbReference type="InterPro" id="IPR013151">
    <property type="entry name" value="Immunoglobulin_dom"/>
</dbReference>
<evidence type="ECO:0000256" key="1">
    <source>
        <dbReference type="ARBA" id="ARBA00022737"/>
    </source>
</evidence>
<evidence type="ECO:0000313" key="8">
    <source>
        <dbReference type="Proteomes" id="UP000002320"/>
    </source>
</evidence>
<dbReference type="VEuPathDB" id="VectorBase:CQUJHB014202"/>
<dbReference type="InParanoid" id="B0XE46"/>
<evidence type="ECO:0000256" key="2">
    <source>
        <dbReference type="ARBA" id="ARBA00023157"/>
    </source>
</evidence>
<evidence type="ECO:0000256" key="4">
    <source>
        <dbReference type="SAM" id="MobiDB-lite"/>
    </source>
</evidence>
<keyword evidence="1" id="KW-0677">Repeat</keyword>
<feature type="domain" description="Ig-like" evidence="5">
    <location>
        <begin position="12"/>
        <end position="105"/>
    </location>
</feature>
<dbReference type="Pfam" id="PF00047">
    <property type="entry name" value="ig"/>
    <property type="match status" value="1"/>
</dbReference>
<evidence type="ECO:0000313" key="7">
    <source>
        <dbReference type="EnsemblMetazoa" id="CPIJ017720-PA"/>
    </source>
</evidence>
<proteinExistence type="predicted"/>
<feature type="compositionally biased region" description="Polar residues" evidence="4">
    <location>
        <begin position="1"/>
        <end position="12"/>
    </location>
</feature>
<dbReference type="InterPro" id="IPR051170">
    <property type="entry name" value="Neural/epithelial_adhesion"/>
</dbReference>
<dbReference type="HOGENOM" id="CLU_130762_1_0_1"/>
<dbReference type="STRING" id="7176.B0XE46"/>
<feature type="compositionally biased region" description="Basic and acidic residues" evidence="4">
    <location>
        <begin position="13"/>
        <end position="23"/>
    </location>
</feature>
<dbReference type="OrthoDB" id="10012075at2759"/>
<dbReference type="AlphaFoldDB" id="B0XE46"/>
<dbReference type="Proteomes" id="UP000002320">
    <property type="component" value="Unassembled WGS sequence"/>
</dbReference>
<keyword evidence="3" id="KW-0393">Immunoglobulin domain</keyword>
<evidence type="ECO:0000313" key="6">
    <source>
        <dbReference type="EMBL" id="EDS45879.1"/>
    </source>
</evidence>
<keyword evidence="2" id="KW-1015">Disulfide bond</keyword>